<dbReference type="KEGG" id="ccos:Pan44_34600"/>
<name>A0A517SH39_9PLAN</name>
<dbReference type="AlphaFoldDB" id="A0A517SH39"/>
<gene>
    <name evidence="2" type="ORF">Pan44_34600</name>
</gene>
<dbReference type="EMBL" id="CP036271">
    <property type="protein sequence ID" value="QDT55417.1"/>
    <property type="molecule type" value="Genomic_DNA"/>
</dbReference>
<sequence length="155" mass="17518">MSTPSFSLRRDAEGLLRFSDGAHRDVAVTMTSAFPLSEPGMWLSLRAVDGSEVALVEDPARLEGEARRLIDEELESRQFVPVIIRVDRASNTTTGLEVVVETDRGPTTLILDADEQIRRVSDTRVVLTDRAGVRYLIPDLHQLDQQSRHRLERFY</sequence>
<dbReference type="InterPro" id="IPR015005">
    <property type="entry name" value="DUF1854"/>
</dbReference>
<evidence type="ECO:0000313" key="2">
    <source>
        <dbReference type="EMBL" id="QDT55417.1"/>
    </source>
</evidence>
<dbReference type="Proteomes" id="UP000315700">
    <property type="component" value="Chromosome"/>
</dbReference>
<protein>
    <recommendedName>
        <fullName evidence="1">DUF1854 domain-containing protein</fullName>
    </recommendedName>
</protein>
<evidence type="ECO:0000313" key="3">
    <source>
        <dbReference type="Proteomes" id="UP000315700"/>
    </source>
</evidence>
<reference evidence="2 3" key="1">
    <citation type="submission" date="2019-02" db="EMBL/GenBank/DDBJ databases">
        <title>Deep-cultivation of Planctomycetes and their phenomic and genomic characterization uncovers novel biology.</title>
        <authorList>
            <person name="Wiegand S."/>
            <person name="Jogler M."/>
            <person name="Boedeker C."/>
            <person name="Pinto D."/>
            <person name="Vollmers J."/>
            <person name="Rivas-Marin E."/>
            <person name="Kohn T."/>
            <person name="Peeters S.H."/>
            <person name="Heuer A."/>
            <person name="Rast P."/>
            <person name="Oberbeckmann S."/>
            <person name="Bunk B."/>
            <person name="Jeske O."/>
            <person name="Meyerdierks A."/>
            <person name="Storesund J.E."/>
            <person name="Kallscheuer N."/>
            <person name="Luecker S."/>
            <person name="Lage O.M."/>
            <person name="Pohl T."/>
            <person name="Merkel B.J."/>
            <person name="Hornburger P."/>
            <person name="Mueller R.-W."/>
            <person name="Bruemmer F."/>
            <person name="Labrenz M."/>
            <person name="Spormann A.M."/>
            <person name="Op den Camp H."/>
            <person name="Overmann J."/>
            <person name="Amann R."/>
            <person name="Jetten M.S.M."/>
            <person name="Mascher T."/>
            <person name="Medema M.H."/>
            <person name="Devos D.P."/>
            <person name="Kaster A.-K."/>
            <person name="Ovreas L."/>
            <person name="Rohde M."/>
            <person name="Galperin M.Y."/>
            <person name="Jogler C."/>
        </authorList>
    </citation>
    <scope>NUCLEOTIDE SEQUENCE [LARGE SCALE GENOMIC DNA]</scope>
    <source>
        <strain evidence="2 3">Pan44</strain>
    </source>
</reference>
<feature type="domain" description="DUF1854" evidence="1">
    <location>
        <begin position="28"/>
        <end position="154"/>
    </location>
</feature>
<dbReference type="OrthoDB" id="212426at2"/>
<dbReference type="Pfam" id="PF08909">
    <property type="entry name" value="DUF1854"/>
    <property type="match status" value="1"/>
</dbReference>
<accession>A0A517SH39</accession>
<evidence type="ECO:0000259" key="1">
    <source>
        <dbReference type="Pfam" id="PF08909"/>
    </source>
</evidence>
<dbReference type="RefSeq" id="WP_145031198.1">
    <property type="nucleotide sequence ID" value="NZ_CP036271.1"/>
</dbReference>
<organism evidence="2 3">
    <name type="scientific">Caulifigura coniformis</name>
    <dbReference type="NCBI Taxonomy" id="2527983"/>
    <lineage>
        <taxon>Bacteria</taxon>
        <taxon>Pseudomonadati</taxon>
        <taxon>Planctomycetota</taxon>
        <taxon>Planctomycetia</taxon>
        <taxon>Planctomycetales</taxon>
        <taxon>Planctomycetaceae</taxon>
        <taxon>Caulifigura</taxon>
    </lineage>
</organism>
<proteinExistence type="predicted"/>
<dbReference type="InParanoid" id="A0A517SH39"/>
<keyword evidence="3" id="KW-1185">Reference proteome</keyword>